<dbReference type="InterPro" id="IPR006076">
    <property type="entry name" value="FAD-dep_OxRdtase"/>
</dbReference>
<feature type="domain" description="FAD dependent oxidoreductase" evidence="3">
    <location>
        <begin position="3"/>
        <end position="355"/>
    </location>
</feature>
<protein>
    <submittedName>
        <fullName evidence="4 5">FAD-dependent oxidoreductase</fullName>
    </submittedName>
</protein>
<dbReference type="PANTHER" id="PTHR13847">
    <property type="entry name" value="SARCOSINE DEHYDROGENASE-RELATED"/>
    <property type="match status" value="1"/>
</dbReference>
<dbReference type="AlphaFoldDB" id="D3STZ3"/>
<dbReference type="HOGENOM" id="CLU_007884_4_1_2"/>
<keyword evidence="6" id="KW-1185">Reference proteome</keyword>
<reference evidence="4 6" key="2">
    <citation type="journal article" date="2012" name="BMC Genomics">
        <title>A comparative genomics perspective on the genetic content of the alkaliphilic haloarchaeon Natrialba magadii ATCC 43099T.</title>
        <authorList>
            <person name="Siddaramappa S."/>
            <person name="Challacombe J.F."/>
            <person name="Decastro R.E."/>
            <person name="Pfeiffer F."/>
            <person name="Sastre D.E."/>
            <person name="Gimenez M.I."/>
            <person name="Paggi R.A."/>
            <person name="Detter J.C."/>
            <person name="Davenport K.W."/>
            <person name="Goodwin L.A."/>
            <person name="Kyrpides N."/>
            <person name="Tapia R."/>
            <person name="Pitluck S."/>
            <person name="Lucas S."/>
            <person name="Woyke T."/>
            <person name="Maupin-Furlow J.A."/>
        </authorList>
    </citation>
    <scope>NUCLEOTIDE SEQUENCE [LARGE SCALE GENOMIC DNA]</scope>
    <source>
        <strain evidence="4">ATCC 43099</strain>
        <strain evidence="6">ATCC 43099 / DSM 3394 / CCM 3739 / CIP 104546 / IAM 13178 / JCM 8861 / NBRC 102185 / NCIMB 2190 / MS3</strain>
    </source>
</reference>
<dbReference type="STRING" id="547559.Nmag_3532"/>
<dbReference type="Pfam" id="PF01266">
    <property type="entry name" value="DAO"/>
    <property type="match status" value="1"/>
</dbReference>
<dbReference type="InterPro" id="IPR036188">
    <property type="entry name" value="FAD/NAD-bd_sf"/>
</dbReference>
<reference evidence="6" key="1">
    <citation type="submission" date="2010-02" db="EMBL/GenBank/DDBJ databases">
        <title>Complete sequence of chromosome of Natrialba magadii ATCC 43099.</title>
        <authorList>
            <consortium name="US DOE Joint Genome Institute"/>
            <person name="Lucas S."/>
            <person name="Copeland A."/>
            <person name="Lapidus A."/>
            <person name="Cheng J.-F."/>
            <person name="Bruce D."/>
            <person name="Goodwin L."/>
            <person name="Pitluck S."/>
            <person name="Davenport K."/>
            <person name="Saunders E."/>
            <person name="Detter J.C."/>
            <person name="Han C."/>
            <person name="Tapia R."/>
            <person name="Land M."/>
            <person name="Hauser L."/>
            <person name="Kyrpides N."/>
            <person name="Mikhailova N."/>
            <person name="De Castro R.E."/>
            <person name="Maupin-Furlow J.A."/>
            <person name="Woyke T."/>
        </authorList>
    </citation>
    <scope>NUCLEOTIDE SEQUENCE [LARGE SCALE GENOMIC DNA]</scope>
    <source>
        <strain evidence="6">ATCC 43099 / DSM 3394 / CCM 3739 / CIP 104546 / IAM 13178 / JCM 8861 / NBRC 102185 / NCIMB 2190 / MS3</strain>
    </source>
</reference>
<organism evidence="4 6">
    <name type="scientific">Natrialba magadii (strain ATCC 43099 / DSM 3394 / CCM 3739 / CIP 104546 / IAM 13178 / JCM 8861 / NBRC 102185 / NCIMB 2190 / MS3)</name>
    <name type="common">Natronobacterium magadii</name>
    <dbReference type="NCBI Taxonomy" id="547559"/>
    <lineage>
        <taxon>Archaea</taxon>
        <taxon>Methanobacteriati</taxon>
        <taxon>Methanobacteriota</taxon>
        <taxon>Stenosarchaea group</taxon>
        <taxon>Halobacteria</taxon>
        <taxon>Halobacteriales</taxon>
        <taxon>Natrialbaceae</taxon>
        <taxon>Natrialba</taxon>
    </lineage>
</organism>
<dbReference type="OrthoDB" id="168391at2157"/>
<dbReference type="KEGG" id="nmg:Nmag_3532"/>
<proteinExistence type="predicted"/>
<feature type="region of interest" description="Disordered" evidence="2">
    <location>
        <begin position="371"/>
        <end position="392"/>
    </location>
</feature>
<evidence type="ECO:0000313" key="5">
    <source>
        <dbReference type="EMBL" id="ELY28775.1"/>
    </source>
</evidence>
<dbReference type="PATRIC" id="fig|547559.17.peg.2483"/>
<gene>
    <name evidence="4" type="ordered locus">Nmag_3532</name>
    <name evidence="5" type="ORF">C500_12555</name>
</gene>
<dbReference type="Gene3D" id="3.50.50.60">
    <property type="entry name" value="FAD/NAD(P)-binding domain"/>
    <property type="match status" value="1"/>
</dbReference>
<evidence type="ECO:0000256" key="1">
    <source>
        <dbReference type="ARBA" id="ARBA00023002"/>
    </source>
</evidence>
<evidence type="ECO:0000313" key="6">
    <source>
        <dbReference type="Proteomes" id="UP000001879"/>
    </source>
</evidence>
<evidence type="ECO:0000259" key="3">
    <source>
        <dbReference type="Pfam" id="PF01266"/>
    </source>
</evidence>
<dbReference type="PANTHER" id="PTHR13847:SF287">
    <property type="entry name" value="FAD-DEPENDENT OXIDOREDUCTASE DOMAIN-CONTAINING PROTEIN 1"/>
    <property type="match status" value="1"/>
</dbReference>
<evidence type="ECO:0000313" key="7">
    <source>
        <dbReference type="Proteomes" id="UP000011543"/>
    </source>
</evidence>
<evidence type="ECO:0000313" key="4">
    <source>
        <dbReference type="EMBL" id="ADD07082.1"/>
    </source>
</evidence>
<dbReference type="Proteomes" id="UP000011543">
    <property type="component" value="Unassembled WGS sequence"/>
</dbReference>
<dbReference type="EMBL" id="AOHS01000040">
    <property type="protein sequence ID" value="ELY28775.1"/>
    <property type="molecule type" value="Genomic_DNA"/>
</dbReference>
<reference evidence="4" key="4">
    <citation type="submission" date="2016-09" db="EMBL/GenBank/DDBJ databases">
        <authorList>
            <person name="Pfeiffer F."/>
        </authorList>
    </citation>
    <scope>NUCLEOTIDE SEQUENCE</scope>
    <source>
        <strain evidence="4">ATCC 43099</strain>
    </source>
</reference>
<feature type="compositionally biased region" description="Basic and acidic residues" evidence="2">
    <location>
        <begin position="383"/>
        <end position="392"/>
    </location>
</feature>
<accession>D3STZ3</accession>
<name>D3STZ3_NATMM</name>
<sequence length="392" mass="41831">MNVVVIGGGIVGLASAYELAERGADVTVCEKGSIGSGSTERAAGGIRAQFSTPINVELSRESMRVWDEFDERFGTEIDYRKNGYLFLARSEETAAAFEDTVAMQNDCGVPSEILDPEDAQEHCPGIDADKFVAATYSPTDGFADPHLALQAYSQAAAEAGADVRTKTPVVDVLRDDSGGEPRVIGVETPDERLEADAVVNAAGPWAREAAAMADVVLPITPKRRQIAIAEPETQVPETDPLTIDLDQGSYFRPERNGDALVGGHFAETDPARDPDGYTRSMDFEWAIDALEAAADWTSYFGPESAIKRGWAGLYAVTPDDNAIVEETIPGFITAAGFSGHGFQHAPALGQLVAELALEGEPSLLDIESLSSTRFDQDDGDGAAAERTERNVV</sequence>
<dbReference type="GO" id="GO:0005737">
    <property type="term" value="C:cytoplasm"/>
    <property type="evidence" value="ECO:0007669"/>
    <property type="project" value="TreeGrafter"/>
</dbReference>
<evidence type="ECO:0000256" key="2">
    <source>
        <dbReference type="SAM" id="MobiDB-lite"/>
    </source>
</evidence>
<dbReference type="RefSeq" id="WP_004267728.1">
    <property type="nucleotide sequence ID" value="NC_013922.1"/>
</dbReference>
<reference evidence="5 7" key="3">
    <citation type="journal article" date="2014" name="PLoS Genet.">
        <title>Phylogenetically driven sequencing of extremely halophilic archaea reveals strategies for static and dynamic osmo-response.</title>
        <authorList>
            <person name="Becker E.A."/>
            <person name="Seitzer P.M."/>
            <person name="Tritt A."/>
            <person name="Larsen D."/>
            <person name="Krusor M."/>
            <person name="Yao A.I."/>
            <person name="Wu D."/>
            <person name="Madern D."/>
            <person name="Eisen J.A."/>
            <person name="Darling A.E."/>
            <person name="Facciotti M.T."/>
        </authorList>
    </citation>
    <scope>NUCLEOTIDE SEQUENCE [LARGE SCALE GENOMIC DNA]</scope>
    <source>
        <strain evidence="7">ATCC 43099 / DSM 3394 / CCM 3739 / CIP 104546 / IAM 13178 / JCM 8861 / NBRC 102185 / NCIMB 2190 / MS3</strain>
        <strain evidence="5">MS-3</strain>
    </source>
</reference>
<dbReference type="SUPFAM" id="SSF51905">
    <property type="entry name" value="FAD/NAD(P)-binding domain"/>
    <property type="match status" value="1"/>
</dbReference>
<dbReference type="Proteomes" id="UP000001879">
    <property type="component" value="Chromosome"/>
</dbReference>
<keyword evidence="1" id="KW-0560">Oxidoreductase</keyword>
<dbReference type="PaxDb" id="547559-Nmag_3532"/>
<dbReference type="EMBL" id="CP001932">
    <property type="protein sequence ID" value="ADD07082.1"/>
    <property type="molecule type" value="Genomic_DNA"/>
</dbReference>
<dbReference type="GO" id="GO:0016491">
    <property type="term" value="F:oxidoreductase activity"/>
    <property type="evidence" value="ECO:0007669"/>
    <property type="project" value="UniProtKB-KW"/>
</dbReference>
<dbReference type="GeneID" id="8826400"/>
<dbReference type="eggNOG" id="arCOG00755">
    <property type="taxonomic scope" value="Archaea"/>
</dbReference>
<dbReference type="Gene3D" id="3.30.9.10">
    <property type="entry name" value="D-Amino Acid Oxidase, subunit A, domain 2"/>
    <property type="match status" value="1"/>
</dbReference>